<evidence type="ECO:0000256" key="6">
    <source>
        <dbReference type="ARBA" id="ARBA00023160"/>
    </source>
</evidence>
<dbReference type="PANTHER" id="PTHR45266:SF3">
    <property type="entry name" value="OXALOACETATE DECARBOXYLASE ALPHA CHAIN"/>
    <property type="match status" value="1"/>
</dbReference>
<reference evidence="10" key="2">
    <citation type="journal article" date="2021" name="PeerJ">
        <title>Extensive microbial diversity within the chicken gut microbiome revealed by metagenomics and culture.</title>
        <authorList>
            <person name="Gilroy R."/>
            <person name="Ravi A."/>
            <person name="Getino M."/>
            <person name="Pursley I."/>
            <person name="Horton D.L."/>
            <person name="Alikhan N.F."/>
            <person name="Baker D."/>
            <person name="Gharbi K."/>
            <person name="Hall N."/>
            <person name="Watson M."/>
            <person name="Adriaenssens E.M."/>
            <person name="Foster-Nyarko E."/>
            <person name="Jarju S."/>
            <person name="Secka A."/>
            <person name="Antonio M."/>
            <person name="Oren A."/>
            <person name="Chaudhuri R.R."/>
            <person name="La Ragione R."/>
            <person name="Hildebrand F."/>
            <person name="Pallen M.J."/>
        </authorList>
    </citation>
    <scope>NUCLEOTIDE SEQUENCE</scope>
    <source>
        <strain evidence="10">ChiHcec3-11533</strain>
    </source>
</reference>
<dbReference type="CDD" id="cd06850">
    <property type="entry name" value="biotinyl_domain"/>
    <property type="match status" value="1"/>
</dbReference>
<evidence type="ECO:0000256" key="8">
    <source>
        <dbReference type="RuleBase" id="RU364072"/>
    </source>
</evidence>
<name>A0A9D1IEZ9_9FIRM</name>
<dbReference type="GO" id="GO:0009317">
    <property type="term" value="C:acetyl-CoA carboxylase complex"/>
    <property type="evidence" value="ECO:0007669"/>
    <property type="project" value="InterPro"/>
</dbReference>
<dbReference type="GO" id="GO:0003989">
    <property type="term" value="F:acetyl-CoA carboxylase activity"/>
    <property type="evidence" value="ECO:0007669"/>
    <property type="project" value="InterPro"/>
</dbReference>
<keyword evidence="4 8" id="KW-0276">Fatty acid metabolism</keyword>
<dbReference type="InterPro" id="IPR011053">
    <property type="entry name" value="Single_hybrid_motif"/>
</dbReference>
<dbReference type="PROSITE" id="PS50968">
    <property type="entry name" value="BIOTINYL_LIPOYL"/>
    <property type="match status" value="1"/>
</dbReference>
<evidence type="ECO:0000256" key="5">
    <source>
        <dbReference type="ARBA" id="ARBA00023098"/>
    </source>
</evidence>
<keyword evidence="3 8" id="KW-0444">Lipid biosynthesis</keyword>
<dbReference type="InterPro" id="IPR000089">
    <property type="entry name" value="Biotin_lipoyl"/>
</dbReference>
<dbReference type="PRINTS" id="PR01071">
    <property type="entry name" value="ACOABIOTINCC"/>
</dbReference>
<evidence type="ECO:0000313" key="10">
    <source>
        <dbReference type="EMBL" id="HIU34822.1"/>
    </source>
</evidence>
<dbReference type="InterPro" id="IPR001249">
    <property type="entry name" value="AcCoA_biotinCC"/>
</dbReference>
<gene>
    <name evidence="10" type="primary">accB</name>
    <name evidence="10" type="ORF">IAB02_09680</name>
</gene>
<evidence type="ECO:0000256" key="3">
    <source>
        <dbReference type="ARBA" id="ARBA00022516"/>
    </source>
</evidence>
<evidence type="ECO:0000256" key="4">
    <source>
        <dbReference type="ARBA" id="ARBA00022832"/>
    </source>
</evidence>
<comment type="function">
    <text evidence="8">This protein is a component of the acetyl coenzyme A carboxylase complex; first, biotin carboxylase catalyzes the carboxylation of the carrier protein and then the transcarboxylase transfers the carboxyl group to form malonyl-CoA.</text>
</comment>
<organism evidence="10 11">
    <name type="scientific">Candidatus Pullichristensenella excrementigallinarum</name>
    <dbReference type="NCBI Taxonomy" id="2840907"/>
    <lineage>
        <taxon>Bacteria</taxon>
        <taxon>Bacillati</taxon>
        <taxon>Bacillota</taxon>
        <taxon>Clostridia</taxon>
        <taxon>Candidatus Pullichristensenella</taxon>
    </lineage>
</organism>
<protein>
    <recommendedName>
        <fullName evidence="2 8">Biotin carboxyl carrier protein of acetyl-CoA carboxylase</fullName>
    </recommendedName>
</protein>
<evidence type="ECO:0000313" key="11">
    <source>
        <dbReference type="Proteomes" id="UP000824072"/>
    </source>
</evidence>
<dbReference type="AlphaFoldDB" id="A0A9D1IEZ9"/>
<dbReference type="PANTHER" id="PTHR45266">
    <property type="entry name" value="OXALOACETATE DECARBOXYLASE ALPHA CHAIN"/>
    <property type="match status" value="1"/>
</dbReference>
<proteinExistence type="predicted"/>
<reference evidence="10" key="1">
    <citation type="submission" date="2020-10" db="EMBL/GenBank/DDBJ databases">
        <authorList>
            <person name="Gilroy R."/>
        </authorList>
    </citation>
    <scope>NUCLEOTIDE SEQUENCE</scope>
    <source>
        <strain evidence="10">ChiHcec3-11533</strain>
    </source>
</reference>
<feature type="domain" description="Lipoyl-binding" evidence="9">
    <location>
        <begin position="73"/>
        <end position="149"/>
    </location>
</feature>
<comment type="caution">
    <text evidence="10">The sequence shown here is derived from an EMBL/GenBank/DDBJ whole genome shotgun (WGS) entry which is preliminary data.</text>
</comment>
<dbReference type="InterPro" id="IPR050709">
    <property type="entry name" value="Biotin_Carboxyl_Carrier/Decarb"/>
</dbReference>
<dbReference type="InterPro" id="IPR001882">
    <property type="entry name" value="Biotin_BS"/>
</dbReference>
<accession>A0A9D1IEZ9</accession>
<evidence type="ECO:0000256" key="2">
    <source>
        <dbReference type="ARBA" id="ARBA00017562"/>
    </source>
</evidence>
<keyword evidence="5 8" id="KW-0443">Lipid metabolism</keyword>
<dbReference type="NCBIfam" id="TIGR00531">
    <property type="entry name" value="BCCP"/>
    <property type="match status" value="1"/>
</dbReference>
<keyword evidence="7 8" id="KW-0092">Biotin</keyword>
<dbReference type="Pfam" id="PF00364">
    <property type="entry name" value="Biotin_lipoyl"/>
    <property type="match status" value="1"/>
</dbReference>
<evidence type="ECO:0000259" key="9">
    <source>
        <dbReference type="PROSITE" id="PS50968"/>
    </source>
</evidence>
<dbReference type="Gene3D" id="2.40.50.100">
    <property type="match status" value="1"/>
</dbReference>
<dbReference type="SUPFAM" id="SSF51230">
    <property type="entry name" value="Single hybrid motif"/>
    <property type="match status" value="1"/>
</dbReference>
<dbReference type="PROSITE" id="PS00188">
    <property type="entry name" value="BIOTIN"/>
    <property type="match status" value="1"/>
</dbReference>
<dbReference type="EMBL" id="DVMU01000205">
    <property type="protein sequence ID" value="HIU34822.1"/>
    <property type="molecule type" value="Genomic_DNA"/>
</dbReference>
<keyword evidence="6 8" id="KW-0275">Fatty acid biosynthesis</keyword>
<dbReference type="GO" id="GO:0006633">
    <property type="term" value="P:fatty acid biosynthetic process"/>
    <property type="evidence" value="ECO:0007669"/>
    <property type="project" value="UniProtKB-KW"/>
</dbReference>
<evidence type="ECO:0000256" key="7">
    <source>
        <dbReference type="ARBA" id="ARBA00023267"/>
    </source>
</evidence>
<comment type="pathway">
    <text evidence="1 8">Lipid metabolism; fatty acid biosynthesis.</text>
</comment>
<sequence length="149" mass="15969">MNIEEIKELAQLLKQNDLSALEIHEGDSHIRMERTVTAAAPAVEETAAAAPIPAAPSVPAQDAPGAGVDFNNAVEIKSPMVGVFYAAPSPEAEPYVRVGKRVKKGDVLCIIEAMKLMNEIVAEQDGEILDVCARNGDVVEFGQKLFMLL</sequence>
<evidence type="ECO:0000256" key="1">
    <source>
        <dbReference type="ARBA" id="ARBA00005194"/>
    </source>
</evidence>
<dbReference type="Proteomes" id="UP000824072">
    <property type="component" value="Unassembled WGS sequence"/>
</dbReference>